<dbReference type="PANTHER" id="PTHR11358:SF26">
    <property type="entry name" value="GUANIDINO ACID HYDROLASE, MITOCHONDRIAL"/>
    <property type="match status" value="1"/>
</dbReference>
<protein>
    <submittedName>
        <fullName evidence="4">Arginase</fullName>
    </submittedName>
</protein>
<dbReference type="InterPro" id="IPR023696">
    <property type="entry name" value="Ureohydrolase_dom_sf"/>
</dbReference>
<dbReference type="InterPro" id="IPR006035">
    <property type="entry name" value="Ureohydrolase"/>
</dbReference>
<comment type="caution">
    <text evidence="4">The sequence shown here is derived from an EMBL/GenBank/DDBJ whole genome shotgun (WGS) entry which is preliminary data.</text>
</comment>
<dbReference type="GO" id="GO:0046872">
    <property type="term" value="F:metal ion binding"/>
    <property type="evidence" value="ECO:0007669"/>
    <property type="project" value="UniProtKB-KW"/>
</dbReference>
<dbReference type="PANTHER" id="PTHR11358">
    <property type="entry name" value="ARGINASE/AGMATINASE"/>
    <property type="match status" value="1"/>
</dbReference>
<keyword evidence="1" id="KW-0479">Metal-binding</keyword>
<name>A0A2W5FDJ3_9SPHI</name>
<organism evidence="4 5">
    <name type="scientific">Pseudopedobacter saltans</name>
    <dbReference type="NCBI Taxonomy" id="151895"/>
    <lineage>
        <taxon>Bacteria</taxon>
        <taxon>Pseudomonadati</taxon>
        <taxon>Bacteroidota</taxon>
        <taxon>Sphingobacteriia</taxon>
        <taxon>Sphingobacteriales</taxon>
        <taxon>Sphingobacteriaceae</taxon>
        <taxon>Pseudopedobacter</taxon>
    </lineage>
</organism>
<gene>
    <name evidence="4" type="ORF">DI598_02615</name>
</gene>
<dbReference type="Gene3D" id="3.40.800.10">
    <property type="entry name" value="Ureohydrolase domain"/>
    <property type="match status" value="1"/>
</dbReference>
<dbReference type="PROSITE" id="PS51409">
    <property type="entry name" value="ARGINASE_2"/>
    <property type="match status" value="1"/>
</dbReference>
<accession>A0A2W5FDJ3</accession>
<evidence type="ECO:0000313" key="4">
    <source>
        <dbReference type="EMBL" id="PZP51720.1"/>
    </source>
</evidence>
<evidence type="ECO:0000256" key="1">
    <source>
        <dbReference type="ARBA" id="ARBA00022723"/>
    </source>
</evidence>
<sequence length="380" mass="42890">MSTISLSGLSDFLLPIDTMRLSGDEGFRQTQLGKHILANEGELPDLDDVDLILVGCGDSRGAFGAKIDDETPNAVREQFYRLYQWHEDVKVADLGNIKSGLTMQDTYAALTAVLKEIIPSGKKVVVLGGSHDLTTAQYDAYASLEKIIEAVCVDARIDVDMDSPLPIDNFLLPMFTREPNFLKQYNHIGFQSYMVHPGMLQTIDKLGFDCFRVGKVKENMEEMEPIIRASDMMSFDIAAIEHAHAPANTFTPNGFNGEESCLLLQYAGLSSHISTIGIYGYKQEEDHHEMTAKQISHMLWYLMDGIHQSKEEQPISQSEHFNHFHLCFAEMDSTFLQSRVTGRWWMEVPSSGYIPCSKNDYIQAANNEIPERWFRAVERS</sequence>
<dbReference type="GO" id="GO:0033389">
    <property type="term" value="P:putrescine biosynthetic process from arginine, via agmatine"/>
    <property type="evidence" value="ECO:0007669"/>
    <property type="project" value="TreeGrafter"/>
</dbReference>
<comment type="similarity">
    <text evidence="3">Belongs to the arginase family.</text>
</comment>
<evidence type="ECO:0000256" key="3">
    <source>
        <dbReference type="PROSITE-ProRule" id="PRU00742"/>
    </source>
</evidence>
<dbReference type="GO" id="GO:0008783">
    <property type="term" value="F:agmatinase activity"/>
    <property type="evidence" value="ECO:0007669"/>
    <property type="project" value="TreeGrafter"/>
</dbReference>
<dbReference type="Proteomes" id="UP000249645">
    <property type="component" value="Unassembled WGS sequence"/>
</dbReference>
<dbReference type="SUPFAM" id="SSF52768">
    <property type="entry name" value="Arginase/deacetylase"/>
    <property type="match status" value="1"/>
</dbReference>
<keyword evidence="2" id="KW-0378">Hydrolase</keyword>
<dbReference type="EMBL" id="QFOI01000023">
    <property type="protein sequence ID" value="PZP51720.1"/>
    <property type="molecule type" value="Genomic_DNA"/>
</dbReference>
<dbReference type="AlphaFoldDB" id="A0A2W5FDJ3"/>
<dbReference type="Pfam" id="PF00491">
    <property type="entry name" value="Arginase"/>
    <property type="match status" value="1"/>
</dbReference>
<evidence type="ECO:0000256" key="2">
    <source>
        <dbReference type="ARBA" id="ARBA00022801"/>
    </source>
</evidence>
<evidence type="ECO:0000313" key="5">
    <source>
        <dbReference type="Proteomes" id="UP000249645"/>
    </source>
</evidence>
<reference evidence="4 5" key="1">
    <citation type="submission" date="2017-11" db="EMBL/GenBank/DDBJ databases">
        <title>Infants hospitalized years apart are colonized by the same room-sourced microbial strains.</title>
        <authorList>
            <person name="Brooks B."/>
            <person name="Olm M.R."/>
            <person name="Firek B.A."/>
            <person name="Baker R."/>
            <person name="Thomas B.C."/>
            <person name="Morowitz M.J."/>
            <person name="Banfield J.F."/>
        </authorList>
    </citation>
    <scope>NUCLEOTIDE SEQUENCE [LARGE SCALE GENOMIC DNA]</scope>
    <source>
        <strain evidence="4">S2_009_000_R2_76</strain>
    </source>
</reference>
<proteinExistence type="inferred from homology"/>